<dbReference type="SUPFAM" id="SSF82861">
    <property type="entry name" value="Mechanosensitive channel protein MscS (YggB), transmembrane region"/>
    <property type="match status" value="1"/>
</dbReference>
<dbReference type="InterPro" id="IPR023408">
    <property type="entry name" value="MscS_beta-dom_sf"/>
</dbReference>
<proteinExistence type="inferred from homology"/>
<dbReference type="Gene3D" id="1.10.287.1260">
    <property type="match status" value="1"/>
</dbReference>
<name>A0A2S7U4B0_9BACT</name>
<comment type="caution">
    <text evidence="11">The sequence shown here is derived from an EMBL/GenBank/DDBJ whole genome shotgun (WGS) entry which is preliminary data.</text>
</comment>
<evidence type="ECO:0000256" key="2">
    <source>
        <dbReference type="ARBA" id="ARBA00008017"/>
    </source>
</evidence>
<feature type="domain" description="Mechanosensitive ion channel MscS C-terminal" evidence="9">
    <location>
        <begin position="368"/>
        <end position="448"/>
    </location>
</feature>
<dbReference type="Pfam" id="PF21082">
    <property type="entry name" value="MS_channel_3rd"/>
    <property type="match status" value="1"/>
</dbReference>
<evidence type="ECO:0000259" key="9">
    <source>
        <dbReference type="Pfam" id="PF21082"/>
    </source>
</evidence>
<organism evidence="11 12">
    <name type="scientific">Rubritalea profundi</name>
    <dbReference type="NCBI Taxonomy" id="1658618"/>
    <lineage>
        <taxon>Bacteria</taxon>
        <taxon>Pseudomonadati</taxon>
        <taxon>Verrucomicrobiota</taxon>
        <taxon>Verrucomicrobiia</taxon>
        <taxon>Verrucomicrobiales</taxon>
        <taxon>Rubritaleaceae</taxon>
        <taxon>Rubritalea</taxon>
    </lineage>
</organism>
<evidence type="ECO:0000256" key="1">
    <source>
        <dbReference type="ARBA" id="ARBA00004651"/>
    </source>
</evidence>
<evidence type="ECO:0000256" key="5">
    <source>
        <dbReference type="ARBA" id="ARBA00022989"/>
    </source>
</evidence>
<dbReference type="RefSeq" id="WP_105043635.1">
    <property type="nucleotide sequence ID" value="NZ_MQWA01000001.1"/>
</dbReference>
<evidence type="ECO:0000256" key="4">
    <source>
        <dbReference type="ARBA" id="ARBA00022692"/>
    </source>
</evidence>
<dbReference type="InterPro" id="IPR006685">
    <property type="entry name" value="MscS_channel_2nd"/>
</dbReference>
<protein>
    <recommendedName>
        <fullName evidence="13">Mechanosensitive ion channel protein MscS</fullName>
    </recommendedName>
</protein>
<dbReference type="PANTHER" id="PTHR30221">
    <property type="entry name" value="SMALL-CONDUCTANCE MECHANOSENSITIVE CHANNEL"/>
    <property type="match status" value="1"/>
</dbReference>
<evidence type="ECO:0000313" key="11">
    <source>
        <dbReference type="EMBL" id="PQJ29142.1"/>
    </source>
</evidence>
<feature type="transmembrane region" description="Helical" evidence="7">
    <location>
        <begin position="211"/>
        <end position="231"/>
    </location>
</feature>
<dbReference type="GO" id="GO:0005886">
    <property type="term" value="C:plasma membrane"/>
    <property type="evidence" value="ECO:0007669"/>
    <property type="project" value="UniProtKB-SubCell"/>
</dbReference>
<reference evidence="11 12" key="1">
    <citation type="submission" date="2016-12" db="EMBL/GenBank/DDBJ databases">
        <title>Study of bacterial adaptation to deep sea.</title>
        <authorList>
            <person name="Song J."/>
            <person name="Yoshizawa S."/>
            <person name="Kogure K."/>
        </authorList>
    </citation>
    <scope>NUCLEOTIDE SEQUENCE [LARGE SCALE GENOMIC DNA]</scope>
    <source>
        <strain evidence="11 12">SAORIC-165</strain>
    </source>
</reference>
<dbReference type="Proteomes" id="UP000239907">
    <property type="component" value="Unassembled WGS sequence"/>
</dbReference>
<accession>A0A2S7U4B0</accession>
<feature type="domain" description="Mechanosensitive ion channel transmembrane helices 2/3" evidence="10">
    <location>
        <begin position="255"/>
        <end position="292"/>
    </location>
</feature>
<keyword evidence="3" id="KW-1003">Cell membrane</keyword>
<dbReference type="GO" id="GO:0008381">
    <property type="term" value="F:mechanosensitive monoatomic ion channel activity"/>
    <property type="evidence" value="ECO:0007669"/>
    <property type="project" value="InterPro"/>
</dbReference>
<evidence type="ECO:0000256" key="7">
    <source>
        <dbReference type="SAM" id="Phobius"/>
    </source>
</evidence>
<evidence type="ECO:0008006" key="13">
    <source>
        <dbReference type="Google" id="ProtNLM"/>
    </source>
</evidence>
<evidence type="ECO:0000259" key="8">
    <source>
        <dbReference type="Pfam" id="PF00924"/>
    </source>
</evidence>
<dbReference type="InterPro" id="IPR045275">
    <property type="entry name" value="MscS_archaea/bacteria_type"/>
</dbReference>
<dbReference type="OrthoDB" id="9809206at2"/>
<comment type="subcellular location">
    <subcellularLocation>
        <location evidence="1">Cell membrane</location>
        <topology evidence="1">Multi-pass membrane protein</topology>
    </subcellularLocation>
</comment>
<dbReference type="InterPro" id="IPR011066">
    <property type="entry name" value="MscS_channel_C_sf"/>
</dbReference>
<dbReference type="InterPro" id="IPR049278">
    <property type="entry name" value="MS_channel_C"/>
</dbReference>
<dbReference type="Pfam" id="PF21088">
    <property type="entry name" value="MS_channel_1st"/>
    <property type="match status" value="1"/>
</dbReference>
<dbReference type="Pfam" id="PF00924">
    <property type="entry name" value="MS_channel_2nd"/>
    <property type="match status" value="1"/>
</dbReference>
<dbReference type="InterPro" id="IPR011014">
    <property type="entry name" value="MscS_channel_TM-2"/>
</dbReference>
<comment type="similarity">
    <text evidence="2">Belongs to the MscS (TC 1.A.23) family.</text>
</comment>
<feature type="transmembrane region" description="Helical" evidence="7">
    <location>
        <begin position="285"/>
        <end position="307"/>
    </location>
</feature>
<sequence length="459" mass="51471">MKHPLSILALLLTLFFSGTYENLSAVEVESPAALEGGKFEEKEVGVAMIAETELVVNSVNYALNEYKRGVDLPTSELKMMLRPLGREELERELNEWMALMKQLIAESSRTNLQVLRMESKLLETEEGNALRTKQLDERRKELMLVKHTRTLIDALEQKGGDVTDQRKYVDAVVVTKDVTNNSVDQISAFAADFGVWFESREGGDRFLKKTIGFVAILLFFAVLAKLSGFIVRRILRRQKRGSRMLRQFVQKTIGFVVFFIGVIVALSAIGVQVGTMATAAGAGGLVIGFALQDSIANFASGIMIMIYKPFDMDDFVLIDGVKGKVEKMSFVSTTLVTIDNKELVIPNRKAWGNTITNYTGRSVRRVDFLFYISHGDDIERASTLLVELASKHDSVLGKPEPMVGVNSLSDVAVEIFLRPWVKTDDYWPVYWELTKQVKALFDKEGITIPKQEILVHKAE</sequence>
<dbReference type="Gene3D" id="3.30.70.100">
    <property type="match status" value="1"/>
</dbReference>
<evidence type="ECO:0000313" key="12">
    <source>
        <dbReference type="Proteomes" id="UP000239907"/>
    </source>
</evidence>
<feature type="transmembrane region" description="Helical" evidence="7">
    <location>
        <begin position="252"/>
        <end position="273"/>
    </location>
</feature>
<feature type="domain" description="Mechanosensitive ion channel MscS" evidence="8">
    <location>
        <begin position="293"/>
        <end position="359"/>
    </location>
</feature>
<evidence type="ECO:0000256" key="3">
    <source>
        <dbReference type="ARBA" id="ARBA00022475"/>
    </source>
</evidence>
<dbReference type="InterPro" id="IPR049142">
    <property type="entry name" value="MS_channel_1st"/>
</dbReference>
<dbReference type="InterPro" id="IPR010920">
    <property type="entry name" value="LSM_dom_sf"/>
</dbReference>
<evidence type="ECO:0000259" key="10">
    <source>
        <dbReference type="Pfam" id="PF21088"/>
    </source>
</evidence>
<dbReference type="SUPFAM" id="SSF82689">
    <property type="entry name" value="Mechanosensitive channel protein MscS (YggB), C-terminal domain"/>
    <property type="match status" value="1"/>
</dbReference>
<keyword evidence="4 7" id="KW-0812">Transmembrane</keyword>
<dbReference type="AlphaFoldDB" id="A0A2S7U4B0"/>
<dbReference type="EMBL" id="MQWA01000001">
    <property type="protein sequence ID" value="PQJ29142.1"/>
    <property type="molecule type" value="Genomic_DNA"/>
</dbReference>
<dbReference type="Gene3D" id="2.30.30.60">
    <property type="match status" value="1"/>
</dbReference>
<gene>
    <name evidence="11" type="ORF">BSZ32_12000</name>
</gene>
<keyword evidence="12" id="KW-1185">Reference proteome</keyword>
<keyword evidence="5 7" id="KW-1133">Transmembrane helix</keyword>
<evidence type="ECO:0000256" key="6">
    <source>
        <dbReference type="ARBA" id="ARBA00023136"/>
    </source>
</evidence>
<dbReference type="SUPFAM" id="SSF50182">
    <property type="entry name" value="Sm-like ribonucleoproteins"/>
    <property type="match status" value="1"/>
</dbReference>
<dbReference type="PANTHER" id="PTHR30221:SF1">
    <property type="entry name" value="SMALL-CONDUCTANCE MECHANOSENSITIVE CHANNEL"/>
    <property type="match status" value="1"/>
</dbReference>
<keyword evidence="6 7" id="KW-0472">Membrane</keyword>